<evidence type="ECO:0000313" key="4">
    <source>
        <dbReference type="Proteomes" id="UP001326715"/>
    </source>
</evidence>
<dbReference type="EMBL" id="CP140154">
    <property type="protein sequence ID" value="WQG90481.1"/>
    <property type="molecule type" value="Genomic_DNA"/>
</dbReference>
<proteinExistence type="predicted"/>
<dbReference type="RefSeq" id="WP_177318715.1">
    <property type="nucleotide sequence ID" value="NZ_CP139972.1"/>
</dbReference>
<evidence type="ECO:0000313" key="3">
    <source>
        <dbReference type="Proteomes" id="UP000183788"/>
    </source>
</evidence>
<name>A0A1K1SLL9_9BACT</name>
<dbReference type="Proteomes" id="UP000183788">
    <property type="component" value="Unassembled WGS sequence"/>
</dbReference>
<reference evidence="1 3" key="1">
    <citation type="submission" date="2016-11" db="EMBL/GenBank/DDBJ databases">
        <authorList>
            <person name="Jaros S."/>
            <person name="Januszkiewicz K."/>
            <person name="Wedrychowicz H."/>
        </authorList>
    </citation>
    <scope>NUCLEOTIDE SEQUENCE [LARGE SCALE GENOMIC DNA]</scope>
    <source>
        <strain evidence="1 3">DSM 784</strain>
    </source>
</reference>
<protein>
    <submittedName>
        <fullName evidence="1">Uncharacterized protein</fullName>
    </submittedName>
</protein>
<accession>A0A1K1SLL9</accession>
<organism evidence="1 3">
    <name type="scientific">Chitinophaga sancti</name>
    <dbReference type="NCBI Taxonomy" id="1004"/>
    <lineage>
        <taxon>Bacteria</taxon>
        <taxon>Pseudomonadati</taxon>
        <taxon>Bacteroidota</taxon>
        <taxon>Chitinophagia</taxon>
        <taxon>Chitinophagales</taxon>
        <taxon>Chitinophagaceae</taxon>
        <taxon>Chitinophaga</taxon>
    </lineage>
</organism>
<evidence type="ECO:0000313" key="1">
    <source>
        <dbReference type="EMBL" id="SFW85320.1"/>
    </source>
</evidence>
<dbReference type="AlphaFoldDB" id="A0A1K1SLL9"/>
<reference evidence="2 4" key="2">
    <citation type="submission" date="2023-11" db="EMBL/GenBank/DDBJ databases">
        <title>MicrobeMod: A computational toolkit for identifying prokaryotic methylation and restriction-modification with nanopore sequencing.</title>
        <authorList>
            <person name="Crits-Christoph A."/>
            <person name="Kang S.C."/>
            <person name="Lee H."/>
            <person name="Ostrov N."/>
        </authorList>
    </citation>
    <scope>NUCLEOTIDE SEQUENCE [LARGE SCALE GENOMIC DNA]</scope>
    <source>
        <strain evidence="2 4">ATCC 23090</strain>
    </source>
</reference>
<dbReference type="Proteomes" id="UP001326715">
    <property type="component" value="Chromosome"/>
</dbReference>
<keyword evidence="4" id="KW-1185">Reference proteome</keyword>
<dbReference type="EMBL" id="FPIZ01000026">
    <property type="protein sequence ID" value="SFW85320.1"/>
    <property type="molecule type" value="Genomic_DNA"/>
</dbReference>
<sequence>MKELNLKTDSESRSGFHAPKSAGSFALVRLRFETPGTYKGVPFDVEREKSAVTLLVN</sequence>
<gene>
    <name evidence="1" type="ORF">SAMN05661012_05707</name>
    <name evidence="2" type="ORF">SR876_03160</name>
</gene>
<evidence type="ECO:0000313" key="2">
    <source>
        <dbReference type="EMBL" id="WQG90481.1"/>
    </source>
</evidence>